<dbReference type="Proteomes" id="UP000619265">
    <property type="component" value="Unassembled WGS sequence"/>
</dbReference>
<protein>
    <recommendedName>
        <fullName evidence="1">Tf2-1-like SH3-like domain-containing protein</fullName>
    </recommendedName>
</protein>
<dbReference type="RefSeq" id="XP_018841941.2">
    <property type="nucleotide sequence ID" value="XM_018986396.2"/>
</dbReference>
<dbReference type="OrthoDB" id="1939135at2759"/>
<feature type="domain" description="Tf2-1-like SH3-like" evidence="1">
    <location>
        <begin position="44"/>
        <end position="109"/>
    </location>
</feature>
<dbReference type="EMBL" id="LIHL02000005">
    <property type="protein sequence ID" value="KAF5470799.1"/>
    <property type="molecule type" value="Genomic_DNA"/>
</dbReference>
<dbReference type="AlphaFoldDB" id="A0A834CU02"/>
<dbReference type="Pfam" id="PF24626">
    <property type="entry name" value="SH3_Tf2-1"/>
    <property type="match status" value="1"/>
</dbReference>
<dbReference type="PANTHER" id="PTHR46148:SF60">
    <property type="entry name" value="CHROMO DOMAIN-CONTAINING PROTEIN"/>
    <property type="match status" value="1"/>
</dbReference>
<proteinExistence type="predicted"/>
<dbReference type="PANTHER" id="PTHR46148">
    <property type="entry name" value="CHROMO DOMAIN-CONTAINING PROTEIN"/>
    <property type="match status" value="1"/>
</dbReference>
<dbReference type="Gramene" id="Jr05_10910_p1">
    <property type="protein sequence ID" value="cds.Jr05_10910_p1"/>
    <property type="gene ID" value="Jr05_10910"/>
</dbReference>
<comment type="caution">
    <text evidence="2">The sequence shown here is derived from an EMBL/GenBank/DDBJ whole genome shotgun (WGS) entry which is preliminary data.</text>
</comment>
<evidence type="ECO:0000259" key="1">
    <source>
        <dbReference type="Pfam" id="PF24626"/>
    </source>
</evidence>
<evidence type="ECO:0000313" key="3">
    <source>
        <dbReference type="Proteomes" id="UP000619265"/>
    </source>
</evidence>
<gene>
    <name evidence="2" type="ORF">F2P56_011288</name>
</gene>
<dbReference type="InterPro" id="IPR056924">
    <property type="entry name" value="SH3_Tf2-1"/>
</dbReference>
<name>A0A834CU02_JUGRE</name>
<reference evidence="2" key="2">
    <citation type="submission" date="2020-03" db="EMBL/GenBank/DDBJ databases">
        <title>Walnut 2.0.</title>
        <authorList>
            <person name="Marrano A."/>
            <person name="Britton M."/>
            <person name="Zimin A.V."/>
            <person name="Zaini P.A."/>
            <person name="Workman R."/>
            <person name="Puiu D."/>
            <person name="Bianco L."/>
            <person name="Allen B.J."/>
            <person name="Troggio M."/>
            <person name="Leslie C.A."/>
            <person name="Timp W."/>
            <person name="Dendekar A."/>
            <person name="Salzberg S.L."/>
            <person name="Neale D.B."/>
        </authorList>
    </citation>
    <scope>NUCLEOTIDE SEQUENCE</scope>
    <source>
        <tissue evidence="2">Leaves</tissue>
    </source>
</reference>
<organism evidence="2 3">
    <name type="scientific">Juglans regia</name>
    <name type="common">English walnut</name>
    <dbReference type="NCBI Taxonomy" id="51240"/>
    <lineage>
        <taxon>Eukaryota</taxon>
        <taxon>Viridiplantae</taxon>
        <taxon>Streptophyta</taxon>
        <taxon>Embryophyta</taxon>
        <taxon>Tracheophyta</taxon>
        <taxon>Spermatophyta</taxon>
        <taxon>Magnoliopsida</taxon>
        <taxon>eudicotyledons</taxon>
        <taxon>Gunneridae</taxon>
        <taxon>Pentapetalae</taxon>
        <taxon>rosids</taxon>
        <taxon>fabids</taxon>
        <taxon>Fagales</taxon>
        <taxon>Juglandaceae</taxon>
        <taxon>Juglans</taxon>
    </lineage>
</organism>
<sequence length="181" mass="21481">MLGPDLVQNMQEKVAIIRKRLALAQDRQKKYANRRRKELHFEVGDKVFLRVAPMKGMMRFDKKGKLTPRYIGSFEILEKIGAAAYRLALPPQFSAMHDVFHVSMLQKYVHDPTHVLDYAPLQVHKDFSYEEMPVLILDREVRVLRNKTIPRVKVLWNHHTEQEATWEHEDDMRDKYPTLFL</sequence>
<accession>A0A834CU02</accession>
<evidence type="ECO:0000313" key="2">
    <source>
        <dbReference type="EMBL" id="KAF5470799.1"/>
    </source>
</evidence>
<dbReference type="KEGG" id="jre:109006946"/>
<reference evidence="2" key="1">
    <citation type="submission" date="2015-10" db="EMBL/GenBank/DDBJ databases">
        <authorList>
            <person name="Martinez-Garcia P.J."/>
            <person name="Crepeau M.W."/>
            <person name="Puiu D."/>
            <person name="Gonzalez-Ibeas D."/>
            <person name="Whalen J."/>
            <person name="Stevens K."/>
            <person name="Paul R."/>
            <person name="Butterfield T."/>
            <person name="Britton M."/>
            <person name="Reagan R."/>
            <person name="Chakraborty S."/>
            <person name="Walawage S.L."/>
            <person name="Vasquez-Gross H.A."/>
            <person name="Cardeno C."/>
            <person name="Famula R."/>
            <person name="Pratt K."/>
            <person name="Kuruganti S."/>
            <person name="Aradhya M.K."/>
            <person name="Leslie C.A."/>
            <person name="Dandekar A.M."/>
            <person name="Salzberg S.L."/>
            <person name="Wegrzyn J.L."/>
            <person name="Langley C.H."/>
            <person name="Neale D.B."/>
        </authorList>
    </citation>
    <scope>NUCLEOTIDE SEQUENCE</scope>
    <source>
        <tissue evidence="2">Leaves</tissue>
    </source>
</reference>